<keyword evidence="1" id="KW-0175">Coiled coil</keyword>
<keyword evidence="4" id="KW-1185">Reference proteome</keyword>
<evidence type="ECO:0000256" key="2">
    <source>
        <dbReference type="SAM" id="MobiDB-lite"/>
    </source>
</evidence>
<dbReference type="Proteomes" id="UP000515980">
    <property type="component" value="Segment"/>
</dbReference>
<organism evidence="3 4">
    <name type="scientific">Pseudomonas phage Stalingrad</name>
    <dbReference type="NCBI Taxonomy" id="2762287"/>
    <lineage>
        <taxon>Viruses</taxon>
        <taxon>Duplodnaviria</taxon>
        <taxon>Heunggongvirae</taxon>
        <taxon>Uroviricota</taxon>
        <taxon>Caudoviricetes</taxon>
        <taxon>Autographivirales</taxon>
        <taxon>Autotranscriptaviridae</taxon>
        <taxon>Studiervirinae</taxon>
        <taxon>Troedvirus</taxon>
        <taxon>Troedvirus stalingrad</taxon>
    </lineage>
</organism>
<accession>A0A7G8LJ39</accession>
<protein>
    <submittedName>
        <fullName evidence="3">Rz-like spanin</fullName>
    </submittedName>
</protein>
<feature type="coiled-coil region" evidence="1">
    <location>
        <begin position="35"/>
        <end position="62"/>
    </location>
</feature>
<proteinExistence type="predicted"/>
<reference evidence="3 4" key="1">
    <citation type="submission" date="2020-07" db="EMBL/GenBank/DDBJ databases">
        <authorList>
            <person name="Rupe E.O."/>
            <person name="Bordelon E."/>
            <person name="Abraham A."/>
            <person name="Temple L."/>
            <person name="McNeal J."/>
        </authorList>
    </citation>
    <scope>NUCLEOTIDE SEQUENCE [LARGE SCALE GENOMIC DNA]</scope>
</reference>
<feature type="region of interest" description="Disordered" evidence="2">
    <location>
        <begin position="63"/>
        <end position="82"/>
    </location>
</feature>
<evidence type="ECO:0000256" key="1">
    <source>
        <dbReference type="SAM" id="Coils"/>
    </source>
</evidence>
<evidence type="ECO:0000313" key="3">
    <source>
        <dbReference type="EMBL" id="QNJ57261.1"/>
    </source>
</evidence>
<sequence>MIESVKKAAVVLLAVLSVYWMGYFKGEQAEQARAHTAHLEDIKRLEEERDGLQAEVTKIAREWAESKEGSESAARSTADRLTESDVRLRVKLADAKRSEVEGYNRGLADGKAELHRETAEALIRITQDADRQVEALQKTIKEVTR</sequence>
<gene>
    <name evidence="3" type="ORF">Stalingrad_46</name>
</gene>
<dbReference type="EMBL" id="MT711887">
    <property type="protein sequence ID" value="QNJ57261.1"/>
    <property type="molecule type" value="Genomic_DNA"/>
</dbReference>
<name>A0A7G8LJ39_9CAUD</name>
<evidence type="ECO:0000313" key="4">
    <source>
        <dbReference type="Proteomes" id="UP000515980"/>
    </source>
</evidence>